<dbReference type="KEGG" id="mav:MAV_0028"/>
<dbReference type="Gene3D" id="1.20.120.450">
    <property type="entry name" value="dinb family like domain"/>
    <property type="match status" value="1"/>
</dbReference>
<organism evidence="2 3">
    <name type="scientific">Mycobacterium avium (strain 104)</name>
    <dbReference type="NCBI Taxonomy" id="243243"/>
    <lineage>
        <taxon>Bacteria</taxon>
        <taxon>Bacillati</taxon>
        <taxon>Actinomycetota</taxon>
        <taxon>Actinomycetes</taxon>
        <taxon>Mycobacteriales</taxon>
        <taxon>Mycobacteriaceae</taxon>
        <taxon>Mycobacterium</taxon>
        <taxon>Mycobacterium avium complex (MAC)</taxon>
    </lineage>
</organism>
<gene>
    <name evidence="2" type="ordered locus">MAV_0028</name>
</gene>
<dbReference type="Proteomes" id="UP000001574">
    <property type="component" value="Chromosome"/>
</dbReference>
<dbReference type="RefSeq" id="WP_011723292.1">
    <property type="nucleotide sequence ID" value="NC_008595.1"/>
</dbReference>
<evidence type="ECO:0000313" key="2">
    <source>
        <dbReference type="EMBL" id="ABK65796.1"/>
    </source>
</evidence>
<sequence length="167" mass="19044">MLVTDPCRECGFAYDLRQAATAGDDVRARVAEVVTILCDNTIDVRSRPRNGVWSPLEYGCHLRDVLLVQRERVLAARRTGGADCASMGREERAEHDGYNEQDPREVARQLADAATLFGNVLARLSDEDWDRTLVYHYPETRERSLRWVAVHTAHELHHHLLDIRGQL</sequence>
<dbReference type="EMBL" id="CP000479">
    <property type="protein sequence ID" value="ABK65796.1"/>
    <property type="molecule type" value="Genomic_DNA"/>
</dbReference>
<evidence type="ECO:0000259" key="1">
    <source>
        <dbReference type="Pfam" id="PF12867"/>
    </source>
</evidence>
<protein>
    <recommendedName>
        <fullName evidence="1">DinB-like domain-containing protein</fullName>
    </recommendedName>
</protein>
<feature type="domain" description="DinB-like" evidence="1">
    <location>
        <begin position="24"/>
        <end position="162"/>
    </location>
</feature>
<dbReference type="AlphaFoldDB" id="A0A0H2ZTL5"/>
<dbReference type="SUPFAM" id="SSF109854">
    <property type="entry name" value="DinB/YfiT-like putative metalloenzymes"/>
    <property type="match status" value="1"/>
</dbReference>
<reference evidence="2 3" key="1">
    <citation type="submission" date="2006-10" db="EMBL/GenBank/DDBJ databases">
        <authorList>
            <person name="Fleischmann R.D."/>
            <person name="Dodson R.J."/>
            <person name="Haft D.H."/>
            <person name="Merkel J.S."/>
            <person name="Nelson W.C."/>
            <person name="Fraser C.M."/>
        </authorList>
    </citation>
    <scope>NUCLEOTIDE SEQUENCE [LARGE SCALE GENOMIC DNA]</scope>
    <source>
        <strain evidence="2 3">104</strain>
    </source>
</reference>
<accession>A0A0H2ZTL5</accession>
<dbReference type="InterPro" id="IPR024775">
    <property type="entry name" value="DinB-like"/>
</dbReference>
<name>A0A0H2ZTL5_MYCA1</name>
<proteinExistence type="predicted"/>
<dbReference type="InterPro" id="IPR034660">
    <property type="entry name" value="DinB/YfiT-like"/>
</dbReference>
<dbReference type="Pfam" id="PF12867">
    <property type="entry name" value="DinB_2"/>
    <property type="match status" value="1"/>
</dbReference>
<evidence type="ECO:0000313" key="3">
    <source>
        <dbReference type="Proteomes" id="UP000001574"/>
    </source>
</evidence>
<dbReference type="HOGENOM" id="CLU_105789_0_1_11"/>